<keyword evidence="3" id="KW-0808">Transferase</keyword>
<dbReference type="AlphaFoldDB" id="A0A4U0HA26"/>
<dbReference type="InterPro" id="IPR015422">
    <property type="entry name" value="PyrdxlP-dep_Trfase_small"/>
</dbReference>
<accession>A0A4U0HA26</accession>
<sequence>MDYKSYFDVPEDIIYLNTPGNGLMPRSHHIWRRHRDEAFFAPSGVEREKQGEFIAEVKKDIADLFHCGTDRIFCVPNFSFGFNTLIEGLSADTTFALISEDYPSLNYPVLSRGFPHFFIEANENLEENIFNAVSEKRPHVLLLSVVQYISGLQVDISFIKKLKMSFPDLMIIGDATQYLGTAPFDFDNSGFDAIGTSGYKWMMAGFGNGFLMISETFRSKIYGEAQSRPRPQEAMWAKKSILDTYFEPGHQDTLSHGTLQQSIRFLKEIGLESIQQHIQRLNTLAYGELIARDLILPSIKAKAVKSSLINIQISPDLYPVLMSSGLRCFPRGTGIRIGIHLYNDESDIERLIQLIDKHIWNSK</sequence>
<dbReference type="GO" id="GO:0008483">
    <property type="term" value="F:transaminase activity"/>
    <property type="evidence" value="ECO:0007669"/>
    <property type="project" value="UniProtKB-KW"/>
</dbReference>
<dbReference type="Pfam" id="PF00266">
    <property type="entry name" value="Aminotran_5"/>
    <property type="match status" value="1"/>
</dbReference>
<dbReference type="RefSeq" id="WP_136819698.1">
    <property type="nucleotide sequence ID" value="NZ_BMJX01000001.1"/>
</dbReference>
<organism evidence="3 4">
    <name type="scientific">Sphingobacterium alkalisoli</name>
    <dbReference type="NCBI Taxonomy" id="1874115"/>
    <lineage>
        <taxon>Bacteria</taxon>
        <taxon>Pseudomonadati</taxon>
        <taxon>Bacteroidota</taxon>
        <taxon>Sphingobacteriia</taxon>
        <taxon>Sphingobacteriales</taxon>
        <taxon>Sphingobacteriaceae</taxon>
        <taxon>Sphingobacterium</taxon>
    </lineage>
</organism>
<keyword evidence="1" id="KW-0663">Pyridoxal phosphate</keyword>
<evidence type="ECO:0000256" key="1">
    <source>
        <dbReference type="ARBA" id="ARBA00022898"/>
    </source>
</evidence>
<evidence type="ECO:0000259" key="2">
    <source>
        <dbReference type="Pfam" id="PF00266"/>
    </source>
</evidence>
<dbReference type="EMBL" id="SUKA01000001">
    <property type="protein sequence ID" value="TJY68730.1"/>
    <property type="molecule type" value="Genomic_DNA"/>
</dbReference>
<dbReference type="InterPro" id="IPR015424">
    <property type="entry name" value="PyrdxlP-dep_Trfase"/>
</dbReference>
<gene>
    <name evidence="3" type="ORF">FAZ19_05610</name>
</gene>
<keyword evidence="4" id="KW-1185">Reference proteome</keyword>
<dbReference type="OrthoDB" id="513408at2"/>
<protein>
    <submittedName>
        <fullName evidence="3">Aminotransferase class V-fold PLP-dependent enzyme</fullName>
    </submittedName>
</protein>
<reference evidence="3 4" key="1">
    <citation type="submission" date="2019-04" db="EMBL/GenBank/DDBJ databases">
        <title>Sphingobacterium olei sp. nov., isolated from oil-contaminated soil.</title>
        <authorList>
            <person name="Liu B."/>
        </authorList>
    </citation>
    <scope>NUCLEOTIDE SEQUENCE [LARGE SCALE GENOMIC DNA]</scope>
    <source>
        <strain evidence="3 4">Y3L14</strain>
    </source>
</reference>
<dbReference type="Gene3D" id="3.40.640.10">
    <property type="entry name" value="Type I PLP-dependent aspartate aminotransferase-like (Major domain)"/>
    <property type="match status" value="1"/>
</dbReference>
<dbReference type="SUPFAM" id="SSF53383">
    <property type="entry name" value="PLP-dependent transferases"/>
    <property type="match status" value="1"/>
</dbReference>
<dbReference type="Proteomes" id="UP000309872">
    <property type="component" value="Unassembled WGS sequence"/>
</dbReference>
<keyword evidence="3" id="KW-0032">Aminotransferase</keyword>
<proteinExistence type="predicted"/>
<dbReference type="InterPro" id="IPR015421">
    <property type="entry name" value="PyrdxlP-dep_Trfase_major"/>
</dbReference>
<name>A0A4U0HA26_9SPHI</name>
<evidence type="ECO:0000313" key="3">
    <source>
        <dbReference type="EMBL" id="TJY68730.1"/>
    </source>
</evidence>
<evidence type="ECO:0000313" key="4">
    <source>
        <dbReference type="Proteomes" id="UP000309872"/>
    </source>
</evidence>
<feature type="domain" description="Aminotransferase class V" evidence="2">
    <location>
        <begin position="120"/>
        <end position="351"/>
    </location>
</feature>
<dbReference type="InterPro" id="IPR000192">
    <property type="entry name" value="Aminotrans_V_dom"/>
</dbReference>
<dbReference type="Gene3D" id="3.90.1150.10">
    <property type="entry name" value="Aspartate Aminotransferase, domain 1"/>
    <property type="match status" value="1"/>
</dbReference>
<comment type="caution">
    <text evidence="3">The sequence shown here is derived from an EMBL/GenBank/DDBJ whole genome shotgun (WGS) entry which is preliminary data.</text>
</comment>